<dbReference type="AlphaFoldDB" id="A0A7D4XJQ1"/>
<accession>A0A7D4XJQ1</accession>
<dbReference type="InterPro" id="IPR029058">
    <property type="entry name" value="AB_hydrolase_fold"/>
</dbReference>
<dbReference type="PANTHER" id="PTHR43433">
    <property type="entry name" value="HYDROLASE, ALPHA/BETA FOLD FAMILY PROTEIN"/>
    <property type="match status" value="1"/>
</dbReference>
<reference evidence="3" key="1">
    <citation type="journal article" date="2020" name="Molecules">
        <title>2-Hydroxysorangiadenosine: Structure and Biosynthesis of a Myxobacterial Sesquiterpene-Nucleoside.</title>
        <authorList>
            <person name="Okoth D.A."/>
            <person name="Hug J.J."/>
            <person name="Garcia R."/>
            <person name="Sproer C."/>
            <person name="Overmann J."/>
            <person name="Muller R."/>
        </authorList>
    </citation>
    <scope>NUCLEOTIDE SEQUENCE</scope>
    <source>
        <strain evidence="3">MCy10943</strain>
    </source>
</reference>
<name>A0A7D4XJQ1_9BACT</name>
<dbReference type="Gene3D" id="3.40.50.1820">
    <property type="entry name" value="alpha/beta hydrolase"/>
    <property type="match status" value="1"/>
</dbReference>
<feature type="domain" description="AB hydrolase-1" evidence="2">
    <location>
        <begin position="30"/>
        <end position="273"/>
    </location>
</feature>
<proteinExistence type="predicted"/>
<dbReference type="SUPFAM" id="SSF53474">
    <property type="entry name" value="alpha/beta-Hydrolases"/>
    <property type="match status" value="1"/>
</dbReference>
<dbReference type="PANTHER" id="PTHR43433:SF5">
    <property type="entry name" value="AB HYDROLASE-1 DOMAIN-CONTAINING PROTEIN"/>
    <property type="match status" value="1"/>
</dbReference>
<protein>
    <submittedName>
        <fullName evidence="3">Pimeloyl-ACP methyl ester carboxylesterase</fullName>
    </submittedName>
</protein>
<organism evidence="3">
    <name type="scientific">Vitiosangium cumulatum</name>
    <dbReference type="NCBI Taxonomy" id="1867796"/>
    <lineage>
        <taxon>Bacteria</taxon>
        <taxon>Pseudomonadati</taxon>
        <taxon>Myxococcota</taxon>
        <taxon>Myxococcia</taxon>
        <taxon>Myxococcales</taxon>
        <taxon>Cystobacterineae</taxon>
        <taxon>Archangiaceae</taxon>
        <taxon>Vitiosangium</taxon>
    </lineage>
</organism>
<dbReference type="InterPro" id="IPR050471">
    <property type="entry name" value="AB_hydrolase"/>
</dbReference>
<sequence>MSHYFRQDFLTVPDGASLYYQVQGEGEPGMVLCDGLGCDGFVWKYLTPYLEQSYRVLRWHYRGHGRSGLPRERERIGMLYTCDDLNRVMDAAGIGQAVLFAHSMGVQVALEFHRRYAHRVRGLVLLCGSYGTPLDTFHDGNWLKRLFPLIRLTVESFPQPVARLTRALLSTELAMQVALSVELNRSLLAKNDLVPYFTHLANMDPVVFVRTLESASHHSAWDHLPHVDVPTLIIAGEHDKFTPAWLSRRMAAHIPDAEFMMVPQGTHAAPLEHRDLVELRVERFLREHLPTSPPAPSREDGPGPGHVASTPTRQEEKPAGLPLSSVKKA</sequence>
<dbReference type="InterPro" id="IPR000073">
    <property type="entry name" value="AB_hydrolase_1"/>
</dbReference>
<evidence type="ECO:0000259" key="2">
    <source>
        <dbReference type="Pfam" id="PF00561"/>
    </source>
</evidence>
<feature type="region of interest" description="Disordered" evidence="1">
    <location>
        <begin position="287"/>
        <end position="329"/>
    </location>
</feature>
<evidence type="ECO:0000256" key="1">
    <source>
        <dbReference type="SAM" id="MobiDB-lite"/>
    </source>
</evidence>
<dbReference type="EMBL" id="MT520819">
    <property type="protein sequence ID" value="QKW93906.1"/>
    <property type="molecule type" value="Genomic_DNA"/>
</dbReference>
<dbReference type="Pfam" id="PF00561">
    <property type="entry name" value="Abhydrolase_1"/>
    <property type="match status" value="1"/>
</dbReference>
<evidence type="ECO:0000313" key="3">
    <source>
        <dbReference type="EMBL" id="QKW93906.1"/>
    </source>
</evidence>